<protein>
    <submittedName>
        <fullName evidence="2">Uncharacterized protein</fullName>
    </submittedName>
</protein>
<gene>
    <name evidence="2" type="ORF">AVDCRST_MAG49-2433</name>
</gene>
<dbReference type="EMBL" id="CADCWG010000164">
    <property type="protein sequence ID" value="CAA9561220.1"/>
    <property type="molecule type" value="Genomic_DNA"/>
</dbReference>
<reference evidence="2" key="1">
    <citation type="submission" date="2020-02" db="EMBL/GenBank/DDBJ databases">
        <authorList>
            <person name="Meier V. D."/>
        </authorList>
    </citation>
    <scope>NUCLEOTIDE SEQUENCE</scope>
    <source>
        <strain evidence="2">AVDCRST_MAG49</strain>
    </source>
</reference>
<organism evidence="2">
    <name type="scientific">uncultured Thermomicrobiales bacterium</name>
    <dbReference type="NCBI Taxonomy" id="1645740"/>
    <lineage>
        <taxon>Bacteria</taxon>
        <taxon>Pseudomonadati</taxon>
        <taxon>Thermomicrobiota</taxon>
        <taxon>Thermomicrobia</taxon>
        <taxon>Thermomicrobiales</taxon>
        <taxon>environmental samples</taxon>
    </lineage>
</organism>
<dbReference type="AlphaFoldDB" id="A0A6J4V097"/>
<evidence type="ECO:0000313" key="2">
    <source>
        <dbReference type="EMBL" id="CAA9561220.1"/>
    </source>
</evidence>
<sequence>MSVPLPQRFLDGRSGRAASGRRPHDPNDCGPGEAGLRVLASRTRTDSRSISSGAMPTRCAPTWVGLPLGTRTSPSPRPGCPSVRLIEHDHAVVRLGLGQQRPSGAHAR</sequence>
<feature type="region of interest" description="Disordered" evidence="1">
    <location>
        <begin position="1"/>
        <end position="34"/>
    </location>
</feature>
<accession>A0A6J4V097</accession>
<name>A0A6J4V097_9BACT</name>
<evidence type="ECO:0000256" key="1">
    <source>
        <dbReference type="SAM" id="MobiDB-lite"/>
    </source>
</evidence>
<proteinExistence type="predicted"/>